<dbReference type="Proteomes" id="UP000664144">
    <property type="component" value="Unassembled WGS sequence"/>
</dbReference>
<comment type="caution">
    <text evidence="1">The sequence shown here is derived from an EMBL/GenBank/DDBJ whole genome shotgun (WGS) entry which is preliminary data.</text>
</comment>
<dbReference type="Pfam" id="PF13573">
    <property type="entry name" value="SprB"/>
    <property type="match status" value="2"/>
</dbReference>
<evidence type="ECO:0000313" key="2">
    <source>
        <dbReference type="Proteomes" id="UP000664144"/>
    </source>
</evidence>
<keyword evidence="2" id="KW-1185">Reference proteome</keyword>
<dbReference type="AlphaFoldDB" id="A0A939JES7"/>
<evidence type="ECO:0000313" key="1">
    <source>
        <dbReference type="EMBL" id="MBO0360745.1"/>
    </source>
</evidence>
<gene>
    <name evidence="1" type="ORF">J0X19_22480</name>
</gene>
<dbReference type="InterPro" id="IPR025667">
    <property type="entry name" value="SprB_repeat"/>
</dbReference>
<reference evidence="1" key="1">
    <citation type="submission" date="2021-03" db="EMBL/GenBank/DDBJ databases">
        <authorList>
            <person name="Kim M.K."/>
        </authorList>
    </citation>
    <scope>NUCLEOTIDE SEQUENCE</scope>
    <source>
        <strain evidence="1">BT186</strain>
    </source>
</reference>
<organism evidence="1 2">
    <name type="scientific">Hymenobacter telluris</name>
    <dbReference type="NCBI Taxonomy" id="2816474"/>
    <lineage>
        <taxon>Bacteria</taxon>
        <taxon>Pseudomonadati</taxon>
        <taxon>Bacteroidota</taxon>
        <taxon>Cytophagia</taxon>
        <taxon>Cytophagales</taxon>
        <taxon>Hymenobacteraceae</taxon>
        <taxon>Hymenobacter</taxon>
    </lineage>
</organism>
<name>A0A939JES7_9BACT</name>
<dbReference type="EMBL" id="JAFLQZ010000023">
    <property type="protein sequence ID" value="MBO0360745.1"/>
    <property type="molecule type" value="Genomic_DNA"/>
</dbReference>
<sequence>MLYPLLTTWRYFSSYQDPNDSRIYGDIYHAERWEFNSLTRQVVFTDFGSNPGANYYDWYRGEGSFDPGPQDYSRSSDEEFFVYVQGPTRTGFFHDGAGGVFEDPVTLTADFTPGGFNCFGARNATLNVTPGGLAGPFTYAWNDGVTTQNRTGLGVGIYACTITDIPSGAQVMVQHRVLENPRLNVLVRKVDRDVTLDVTGGTAPYTYLWDDGATTATRTGLSSGTYYCVVTDAANCAAETIEVSLDEFTFFFSRNPILLALDAGAAYRADPSTKPGLTFLCDVFIEPEYLSGDFVQVGVRLEQPADRDGRTTFDVQELLDVFLDYHVPAVGQTALSVAGPLFRRFYLQHAEVYGEPPVPAPATTLTQHYLLRGGLSRYEAETRTYLDVYRPTIKPFLTWQPHNKVVFADQPEFLYYHSNQVGRTDIALRCRVFFSDGSSRLLPLGPLTPDVRRYEAYCCPVGFQQLGLQDEAGRHVVRWSVWVGDDYEGVYSETRTYVLDREPKPQRRYLLFANSLGGMDTICVWGEAQLDAEVTGEELERSPGPRYDALLGDQLVLERTLRPVLKLASGLRADSREWLAWLQELLLSRRVLLLSGPRWLPGVVKAKTSTILKEGEWHQTLEIDFQLPREQHYTPRLGAAAVTRQDRLLP</sequence>
<protein>
    <submittedName>
        <fullName evidence="1">SprB repeat-containing protein</fullName>
    </submittedName>
</protein>
<dbReference type="RefSeq" id="WP_206986661.1">
    <property type="nucleotide sequence ID" value="NZ_JAFLQZ010000023.1"/>
</dbReference>
<proteinExistence type="predicted"/>
<dbReference type="Gene3D" id="2.60.40.740">
    <property type="match status" value="1"/>
</dbReference>
<accession>A0A939JES7</accession>